<dbReference type="PANTHER" id="PTHR30011:SF16">
    <property type="entry name" value="C2H2 FINGER DOMAIN TRANSCRIPTION FACTOR (EUROFUNG)-RELATED"/>
    <property type="match status" value="1"/>
</dbReference>
<protein>
    <recommendedName>
        <fullName evidence="5">Luciferase-like domain-containing protein</fullName>
    </recommendedName>
</protein>
<sequence>MLIALIANASPLAPFDPITTMPPTLDKLTHGGFTIGIELPLDNDWSPAGDAKRLRDGRRHGVPDIEHHAALAQLADSLGFRALWVRDVPVYDPAFGDAAQVFEAFSYLGYLAGITRNILLGTAAVVLPLREPLLTLKSAASIQELSGGRLLLGVASGDRPVEYPLFGRDFESRGASFRDQIALLRDSARGSLPIGVEVLPAMRAPLPLLVAGLAQQTPTWIGTHMDGCLAYPGTPADHAQRAAAWRAVAGDKPYVSFIHLDLADDPHEPLQRHRFGARAGRIALSEELAAMREAGVQHIGLHFRRNRRPLAETFAEIAAEVLPAFHSSALEYTA</sequence>
<evidence type="ECO:0000313" key="6">
    <source>
        <dbReference type="EMBL" id="CAJ0794716.1"/>
    </source>
</evidence>
<dbReference type="InterPro" id="IPR020020">
    <property type="entry name" value="Luciferase-type_oxidoreductase"/>
</dbReference>
<evidence type="ECO:0000256" key="4">
    <source>
        <dbReference type="ARBA" id="ARBA00023033"/>
    </source>
</evidence>
<dbReference type="NCBIfam" id="TIGR03571">
    <property type="entry name" value="lucif_BA3436"/>
    <property type="match status" value="1"/>
</dbReference>
<keyword evidence="1" id="KW-0285">Flavoprotein</keyword>
<evidence type="ECO:0000313" key="7">
    <source>
        <dbReference type="Proteomes" id="UP001189663"/>
    </source>
</evidence>
<dbReference type="AlphaFoldDB" id="A0ABC8QEY2"/>
<feature type="domain" description="Luciferase-like" evidence="5">
    <location>
        <begin position="57"/>
        <end position="321"/>
    </location>
</feature>
<comment type="caution">
    <text evidence="6">The sequence shown here is derived from an EMBL/GenBank/DDBJ whole genome shotgun (WGS) entry which is preliminary data.</text>
</comment>
<evidence type="ECO:0000256" key="2">
    <source>
        <dbReference type="ARBA" id="ARBA00022643"/>
    </source>
</evidence>
<dbReference type="EMBL" id="CATZAT010000006">
    <property type="protein sequence ID" value="CAJ0794716.1"/>
    <property type="molecule type" value="Genomic_DNA"/>
</dbReference>
<evidence type="ECO:0000256" key="3">
    <source>
        <dbReference type="ARBA" id="ARBA00023002"/>
    </source>
</evidence>
<dbReference type="Gene3D" id="3.20.20.30">
    <property type="entry name" value="Luciferase-like domain"/>
    <property type="match status" value="1"/>
</dbReference>
<organism evidence="6 7">
    <name type="scientific">Ralstonia holmesii</name>
    <dbReference type="NCBI Taxonomy" id="3058602"/>
    <lineage>
        <taxon>Bacteria</taxon>
        <taxon>Pseudomonadati</taxon>
        <taxon>Pseudomonadota</taxon>
        <taxon>Betaproteobacteria</taxon>
        <taxon>Burkholderiales</taxon>
        <taxon>Burkholderiaceae</taxon>
        <taxon>Ralstonia</taxon>
    </lineage>
</organism>
<dbReference type="SUPFAM" id="SSF51679">
    <property type="entry name" value="Bacterial luciferase-like"/>
    <property type="match status" value="1"/>
</dbReference>
<dbReference type="InterPro" id="IPR011251">
    <property type="entry name" value="Luciferase-like_dom"/>
</dbReference>
<dbReference type="Proteomes" id="UP001189663">
    <property type="component" value="Unassembled WGS sequence"/>
</dbReference>
<proteinExistence type="predicted"/>
<keyword evidence="4" id="KW-0503">Monooxygenase</keyword>
<dbReference type="GO" id="GO:0004497">
    <property type="term" value="F:monooxygenase activity"/>
    <property type="evidence" value="ECO:0007669"/>
    <property type="project" value="UniProtKB-KW"/>
</dbReference>
<gene>
    <name evidence="6" type="ORF">LMG18096_03010</name>
</gene>
<evidence type="ECO:0000256" key="1">
    <source>
        <dbReference type="ARBA" id="ARBA00022630"/>
    </source>
</evidence>
<accession>A0ABC8QEY2</accession>
<keyword evidence="7" id="KW-1185">Reference proteome</keyword>
<keyword evidence="3" id="KW-0560">Oxidoreductase</keyword>
<dbReference type="InterPro" id="IPR051260">
    <property type="entry name" value="Diverse_substr_monoxygenases"/>
</dbReference>
<dbReference type="InterPro" id="IPR036661">
    <property type="entry name" value="Luciferase-like_sf"/>
</dbReference>
<keyword evidence="2" id="KW-0288">FMN</keyword>
<reference evidence="6 7" key="1">
    <citation type="submission" date="2023-07" db="EMBL/GenBank/DDBJ databases">
        <authorList>
            <person name="Peeters C."/>
        </authorList>
    </citation>
    <scope>NUCLEOTIDE SEQUENCE [LARGE SCALE GENOMIC DNA]</scope>
    <source>
        <strain evidence="6 7">LMG 18096</strain>
    </source>
</reference>
<evidence type="ECO:0000259" key="5">
    <source>
        <dbReference type="Pfam" id="PF00296"/>
    </source>
</evidence>
<name>A0ABC8QEY2_9RALS</name>
<dbReference type="Pfam" id="PF00296">
    <property type="entry name" value="Bac_luciferase"/>
    <property type="match status" value="1"/>
</dbReference>
<dbReference type="PANTHER" id="PTHR30011">
    <property type="entry name" value="ALKANESULFONATE MONOOXYGENASE-RELATED"/>
    <property type="match status" value="1"/>
</dbReference>